<dbReference type="Proteomes" id="UP000280960">
    <property type="component" value="Chromosome"/>
</dbReference>
<evidence type="ECO:0000313" key="3">
    <source>
        <dbReference type="EMBL" id="AYO31205.1"/>
    </source>
</evidence>
<accession>A0A3G2R766</accession>
<dbReference type="Pfam" id="PF13487">
    <property type="entry name" value="HD_5"/>
    <property type="match status" value="1"/>
</dbReference>
<dbReference type="InterPro" id="IPR043128">
    <property type="entry name" value="Rev_trsase/Diguanyl_cyclase"/>
</dbReference>
<dbReference type="InterPro" id="IPR052020">
    <property type="entry name" value="Cyclic_di-GMP/3'3'-cGAMP_PDE"/>
</dbReference>
<dbReference type="Gene3D" id="1.10.3210.10">
    <property type="entry name" value="Hypothetical protein af1432"/>
    <property type="match status" value="1"/>
</dbReference>
<dbReference type="PANTHER" id="PTHR45228:SF1">
    <property type="entry name" value="CYCLIC DI-GMP PHOSPHODIESTERASE TM_0186"/>
    <property type="match status" value="1"/>
</dbReference>
<dbReference type="Gene3D" id="3.30.450.20">
    <property type="entry name" value="PAS domain"/>
    <property type="match status" value="1"/>
</dbReference>
<dbReference type="SUPFAM" id="SSF55785">
    <property type="entry name" value="PYP-like sensor domain (PAS domain)"/>
    <property type="match status" value="1"/>
</dbReference>
<dbReference type="SUPFAM" id="SSF55073">
    <property type="entry name" value="Nucleotide cyclase"/>
    <property type="match status" value="1"/>
</dbReference>
<dbReference type="SMART" id="SM00267">
    <property type="entry name" value="GGDEF"/>
    <property type="match status" value="1"/>
</dbReference>
<dbReference type="InterPro" id="IPR035965">
    <property type="entry name" value="PAS-like_dom_sf"/>
</dbReference>
<evidence type="ECO:0000313" key="4">
    <source>
        <dbReference type="Proteomes" id="UP000280960"/>
    </source>
</evidence>
<dbReference type="PROSITE" id="PS50887">
    <property type="entry name" value="GGDEF"/>
    <property type="match status" value="1"/>
</dbReference>
<dbReference type="KEGG" id="bacg:D2962_11875"/>
<feature type="domain" description="GGDEF" evidence="1">
    <location>
        <begin position="167"/>
        <end position="296"/>
    </location>
</feature>
<dbReference type="InterPro" id="IPR000160">
    <property type="entry name" value="GGDEF_dom"/>
</dbReference>
<dbReference type="SMART" id="SM00471">
    <property type="entry name" value="HDc"/>
    <property type="match status" value="1"/>
</dbReference>
<dbReference type="CDD" id="cd00077">
    <property type="entry name" value="HDc"/>
    <property type="match status" value="1"/>
</dbReference>
<evidence type="ECO:0000259" key="2">
    <source>
        <dbReference type="PROSITE" id="PS51832"/>
    </source>
</evidence>
<name>A0A3G2R766_9FIRM</name>
<dbReference type="EMBL" id="CP033169">
    <property type="protein sequence ID" value="AYO31205.1"/>
    <property type="molecule type" value="Genomic_DNA"/>
</dbReference>
<keyword evidence="4" id="KW-1185">Reference proteome</keyword>
<dbReference type="PROSITE" id="PS51832">
    <property type="entry name" value="HD_GYP"/>
    <property type="match status" value="1"/>
</dbReference>
<dbReference type="AlphaFoldDB" id="A0A3G2R766"/>
<gene>
    <name evidence="3" type="ORF">D2962_11875</name>
</gene>
<dbReference type="Gene3D" id="3.30.70.270">
    <property type="match status" value="1"/>
</dbReference>
<dbReference type="NCBIfam" id="TIGR00254">
    <property type="entry name" value="GGDEF"/>
    <property type="match status" value="1"/>
</dbReference>
<dbReference type="InterPro" id="IPR003607">
    <property type="entry name" value="HD/PDEase_dom"/>
</dbReference>
<dbReference type="Pfam" id="PF13426">
    <property type="entry name" value="PAS_9"/>
    <property type="match status" value="1"/>
</dbReference>
<dbReference type="SUPFAM" id="SSF109604">
    <property type="entry name" value="HD-domain/PDEase-like"/>
    <property type="match status" value="1"/>
</dbReference>
<dbReference type="PANTHER" id="PTHR45228">
    <property type="entry name" value="CYCLIC DI-GMP PHOSPHODIESTERASE TM_0186-RELATED"/>
    <property type="match status" value="1"/>
</dbReference>
<proteinExistence type="predicted"/>
<dbReference type="InterPro" id="IPR037522">
    <property type="entry name" value="HD_GYP_dom"/>
</dbReference>
<reference evidence="3 4" key="1">
    <citation type="submission" date="2018-10" db="EMBL/GenBank/DDBJ databases">
        <authorList>
            <person name="Zhang X."/>
        </authorList>
    </citation>
    <scope>NUCLEOTIDE SEQUENCE [LARGE SCALE GENOMIC DNA]</scope>
    <source>
        <strain evidence="3 4">SK-G1</strain>
    </source>
</reference>
<dbReference type="NCBIfam" id="TIGR00229">
    <property type="entry name" value="sensory_box"/>
    <property type="match status" value="1"/>
</dbReference>
<dbReference type="Pfam" id="PF00990">
    <property type="entry name" value="GGDEF"/>
    <property type="match status" value="1"/>
</dbReference>
<dbReference type="CDD" id="cd01949">
    <property type="entry name" value="GGDEF"/>
    <property type="match status" value="1"/>
</dbReference>
<dbReference type="InterPro" id="IPR029787">
    <property type="entry name" value="Nucleotide_cyclase"/>
</dbReference>
<evidence type="ECO:0000259" key="1">
    <source>
        <dbReference type="PROSITE" id="PS50887"/>
    </source>
</evidence>
<dbReference type="InterPro" id="IPR000014">
    <property type="entry name" value="PAS"/>
</dbReference>
<feature type="domain" description="HD-GYP" evidence="2">
    <location>
        <begin position="287"/>
        <end position="477"/>
    </location>
</feature>
<protein>
    <submittedName>
        <fullName evidence="3">Diguanylate cyclase</fullName>
    </submittedName>
</protein>
<sequence length="477" mass="55188">MEQNIKESEEKFKNIFLQSPLGIEIYDKNGRLLEVNRAFMEIFGVVNPDEVKGFRLFEDHNLQEDQKAKLLGGEAVRYETEFDFDIVKSMRLYNTKKSGRMHIDCSITPLKLNYEIYGYIVIVQDITERKRNEEKIRYLTFHDNVTGLYNRHYFEEELKRLDVERQLPLSMIIGDLNGLKLVNDTFGHFEGDELLKKIADILRRACRKEDIIARWGGDEFAILLPKTGKKTAEQICMRIENFCREDEGRIPLSIALGCATKENHLEDINEVLNRAEDAMYRQKSMEGSEVRKRLLLALKRTLLENTDETEEHMDRIKNLALKMAEKLRLSEEQLNSVKLLAEFHDIGKVAVPEDLFRKGKPPTSDEIILMQKHVETGYRIAISFPELAGIAEAILHHHERWDGKGYPKGLKGEEIPILARIISIVDSYDELIHSMSYENNADCIGALREIKRNSGIIFDPELVDLFMSINDSTSLNH</sequence>
<dbReference type="RefSeq" id="WP_122015086.1">
    <property type="nucleotide sequence ID" value="NZ_CP033169.1"/>
</dbReference>
<organism evidence="3 4">
    <name type="scientific">Biomaibacter acetigenes</name>
    <dbReference type="NCBI Taxonomy" id="2316383"/>
    <lineage>
        <taxon>Bacteria</taxon>
        <taxon>Bacillati</taxon>
        <taxon>Bacillota</taxon>
        <taxon>Clostridia</taxon>
        <taxon>Thermosediminibacterales</taxon>
        <taxon>Tepidanaerobacteraceae</taxon>
        <taxon>Biomaibacter</taxon>
    </lineage>
</organism>